<evidence type="ECO:0000313" key="2">
    <source>
        <dbReference type="Proteomes" id="UP000001194"/>
    </source>
</evidence>
<reference evidence="1 2" key="1">
    <citation type="journal article" date="2008" name="Nature">
        <title>The genome of Laccaria bicolor provides insights into mycorrhizal symbiosis.</title>
        <authorList>
            <person name="Martin F."/>
            <person name="Aerts A."/>
            <person name="Ahren D."/>
            <person name="Brun A."/>
            <person name="Danchin E.G.J."/>
            <person name="Duchaussoy F."/>
            <person name="Gibon J."/>
            <person name="Kohler A."/>
            <person name="Lindquist E."/>
            <person name="Pereda V."/>
            <person name="Salamov A."/>
            <person name="Shapiro H.J."/>
            <person name="Wuyts J."/>
            <person name="Blaudez D."/>
            <person name="Buee M."/>
            <person name="Brokstein P."/>
            <person name="Canbaeck B."/>
            <person name="Cohen D."/>
            <person name="Courty P.E."/>
            <person name="Coutinho P.M."/>
            <person name="Delaruelle C."/>
            <person name="Detter J.C."/>
            <person name="Deveau A."/>
            <person name="DiFazio S."/>
            <person name="Duplessis S."/>
            <person name="Fraissinet-Tachet L."/>
            <person name="Lucic E."/>
            <person name="Frey-Klett P."/>
            <person name="Fourrey C."/>
            <person name="Feussner I."/>
            <person name="Gay G."/>
            <person name="Grimwood J."/>
            <person name="Hoegger P.J."/>
            <person name="Jain P."/>
            <person name="Kilaru S."/>
            <person name="Labbe J."/>
            <person name="Lin Y.C."/>
            <person name="Legue V."/>
            <person name="Le Tacon F."/>
            <person name="Marmeisse R."/>
            <person name="Melayah D."/>
            <person name="Montanini B."/>
            <person name="Muratet M."/>
            <person name="Nehls U."/>
            <person name="Niculita-Hirzel H."/>
            <person name="Oudot-Le Secq M.P."/>
            <person name="Peter M."/>
            <person name="Quesneville H."/>
            <person name="Rajashekar B."/>
            <person name="Reich M."/>
            <person name="Rouhier N."/>
            <person name="Schmutz J."/>
            <person name="Yin T."/>
            <person name="Chalot M."/>
            <person name="Henrissat B."/>
            <person name="Kuees U."/>
            <person name="Lucas S."/>
            <person name="Van de Peer Y."/>
            <person name="Podila G.K."/>
            <person name="Polle A."/>
            <person name="Pukkila P.J."/>
            <person name="Richardson P.M."/>
            <person name="Rouze P."/>
            <person name="Sanders I.R."/>
            <person name="Stajich J.E."/>
            <person name="Tunlid A."/>
            <person name="Tuskan G."/>
            <person name="Grigoriev I.V."/>
        </authorList>
    </citation>
    <scope>NUCLEOTIDE SEQUENCE [LARGE SCALE GENOMIC DNA]</scope>
    <source>
        <strain evidence="2">S238N-H82 / ATCC MYA-4686</strain>
    </source>
</reference>
<dbReference type="HOGENOM" id="CLU_114204_0_0_1"/>
<dbReference type="RefSeq" id="XP_001878827.1">
    <property type="nucleotide sequence ID" value="XM_001878792.1"/>
</dbReference>
<evidence type="ECO:0000313" key="1">
    <source>
        <dbReference type="EMBL" id="EDR10377.1"/>
    </source>
</evidence>
<dbReference type="GeneID" id="6074416"/>
<dbReference type="EMBL" id="DS547097">
    <property type="protein sequence ID" value="EDR10377.1"/>
    <property type="molecule type" value="Genomic_DNA"/>
</dbReference>
<organism evidence="2">
    <name type="scientific">Laccaria bicolor (strain S238N-H82 / ATCC MYA-4686)</name>
    <name type="common">Bicoloured deceiver</name>
    <name type="synonym">Laccaria laccata var. bicolor</name>
    <dbReference type="NCBI Taxonomy" id="486041"/>
    <lineage>
        <taxon>Eukaryota</taxon>
        <taxon>Fungi</taxon>
        <taxon>Dikarya</taxon>
        <taxon>Basidiomycota</taxon>
        <taxon>Agaricomycotina</taxon>
        <taxon>Agaricomycetes</taxon>
        <taxon>Agaricomycetidae</taxon>
        <taxon>Agaricales</taxon>
        <taxon>Agaricineae</taxon>
        <taxon>Hydnangiaceae</taxon>
        <taxon>Laccaria</taxon>
    </lineage>
</organism>
<dbReference type="InParanoid" id="B0D4P1"/>
<dbReference type="KEGG" id="lbc:LACBIDRAFT_317214"/>
<proteinExistence type="predicted"/>
<dbReference type="OrthoDB" id="10387126at2759"/>
<name>B0D4P1_LACBS</name>
<protein>
    <submittedName>
        <fullName evidence="1">Predicted protein</fullName>
    </submittedName>
</protein>
<dbReference type="Proteomes" id="UP000001194">
    <property type="component" value="Unassembled WGS sequence"/>
</dbReference>
<dbReference type="AlphaFoldDB" id="B0D4P1"/>
<keyword evidence="2" id="KW-1185">Reference proteome</keyword>
<sequence length="135" mass="15564">MLFKRAQVAPQLQPPYQELTVKRPLAIIAGSCISKNIHSPAYSFSSFLYRLLQRGITHNASSIRIVRLARFAAIIVEYAWATAGFVHYEEEVLSNVRSEALRRTPTGFCNYLETDKLWIILRVRGWRRKALNEKV</sequence>
<gene>
    <name evidence="1" type="ORF">LACBIDRAFT_317214</name>
</gene>
<accession>B0D4P1</accession>